<dbReference type="Proteomes" id="UP000237438">
    <property type="component" value="Unassembled WGS sequence"/>
</dbReference>
<gene>
    <name evidence="2" type="ORF">EPUL_004316</name>
</gene>
<keyword evidence="3" id="KW-1185">Reference proteome</keyword>
<feature type="compositionally biased region" description="Low complexity" evidence="1">
    <location>
        <begin position="29"/>
        <end position="39"/>
    </location>
</feature>
<comment type="caution">
    <text evidence="2">The sequence shown here is derived from an EMBL/GenBank/DDBJ whole genome shotgun (WGS) entry which is preliminary data.</text>
</comment>
<proteinExistence type="predicted"/>
<sequence length="438" mass="49071">MLMLDVKDAFDAILPGRLVRQTIRGFTSSNLSSKPNKSNKTQKSGLEDSIYAPSNATVASTLPKLPPPIRLVGSQPRIRTGQRLKVLENAADYRIFVRLQEGHISRQHHTHAVKAALTQKLGLNDRPIKGVQHVKSGLTILPADANQAAQKLEKAPEITAALGGIIEKAEKWHNYLLDHVPMKINCFDKTTVEVTPEIALEEIKFELGVVPKRIAWTKKCISNPGQVDVEEVHRCLQVSGTSLGSDLITVKILESCWESIKEISIRLFGKLLIIGYHPKVFKSAERYLYTKNQQKRFHSPSILAPNFPTFLPQERARKTGRPTCQSCSDHPKSAAHSVIWGSRKRSITDPVSCLIHDVKKDRARRHVASLLKMNIKGAFDTVLPGRIQNRLCAQGWPGWLIRWVTSFIGSRSVKVRFEDFITHDELLTFDITTLSGNN</sequence>
<dbReference type="PANTHER" id="PTHR33481:SF1">
    <property type="entry name" value="ENDONUCLEASE_EXONUCLEASE_PHOSPHATASE DOMAIN-CONTAINING PROTEIN-RELATED"/>
    <property type="match status" value="1"/>
</dbReference>
<feature type="non-terminal residue" evidence="2">
    <location>
        <position position="438"/>
    </location>
</feature>
<dbReference type="STRING" id="225359.A0A2S4PQ04"/>
<feature type="region of interest" description="Disordered" evidence="1">
    <location>
        <begin position="29"/>
        <end position="49"/>
    </location>
</feature>
<protein>
    <recommendedName>
        <fullName evidence="4">Reverse transcriptase domain-containing protein</fullName>
    </recommendedName>
</protein>
<evidence type="ECO:0000313" key="3">
    <source>
        <dbReference type="Proteomes" id="UP000237438"/>
    </source>
</evidence>
<evidence type="ECO:0008006" key="4">
    <source>
        <dbReference type="Google" id="ProtNLM"/>
    </source>
</evidence>
<dbReference type="PANTHER" id="PTHR33481">
    <property type="entry name" value="REVERSE TRANSCRIPTASE"/>
    <property type="match status" value="1"/>
</dbReference>
<name>A0A2S4PQ04_9PEZI</name>
<evidence type="ECO:0000313" key="2">
    <source>
        <dbReference type="EMBL" id="POS84112.1"/>
    </source>
</evidence>
<reference evidence="2 3" key="1">
    <citation type="submission" date="2017-10" db="EMBL/GenBank/DDBJ databases">
        <title>Development of genomic resources for the powdery mildew, Erysiphe pulchra.</title>
        <authorList>
            <person name="Wadl P.A."/>
            <person name="Mack B.M."/>
            <person name="Moore G."/>
            <person name="Beltz S.B."/>
        </authorList>
    </citation>
    <scope>NUCLEOTIDE SEQUENCE [LARGE SCALE GENOMIC DNA]</scope>
    <source>
        <strain evidence="2">Cflorida</strain>
    </source>
</reference>
<dbReference type="EMBL" id="PEDP01001172">
    <property type="protein sequence ID" value="POS84112.1"/>
    <property type="molecule type" value="Genomic_DNA"/>
</dbReference>
<accession>A0A2S4PQ04</accession>
<evidence type="ECO:0000256" key="1">
    <source>
        <dbReference type="SAM" id="MobiDB-lite"/>
    </source>
</evidence>
<dbReference type="AlphaFoldDB" id="A0A2S4PQ04"/>
<organism evidence="2 3">
    <name type="scientific">Erysiphe pulchra</name>
    <dbReference type="NCBI Taxonomy" id="225359"/>
    <lineage>
        <taxon>Eukaryota</taxon>
        <taxon>Fungi</taxon>
        <taxon>Dikarya</taxon>
        <taxon>Ascomycota</taxon>
        <taxon>Pezizomycotina</taxon>
        <taxon>Leotiomycetes</taxon>
        <taxon>Erysiphales</taxon>
        <taxon>Erysiphaceae</taxon>
        <taxon>Erysiphe</taxon>
    </lineage>
</organism>